<reference evidence="2" key="1">
    <citation type="journal article" date="2022" name="bioRxiv">
        <title>Sequencing and chromosome-scale assembly of the giantPleurodeles waltlgenome.</title>
        <authorList>
            <person name="Brown T."/>
            <person name="Elewa A."/>
            <person name="Iarovenko S."/>
            <person name="Subramanian E."/>
            <person name="Araus A.J."/>
            <person name="Petzold A."/>
            <person name="Susuki M."/>
            <person name="Suzuki K.-i.T."/>
            <person name="Hayashi T."/>
            <person name="Toyoda A."/>
            <person name="Oliveira C."/>
            <person name="Osipova E."/>
            <person name="Leigh N.D."/>
            <person name="Simon A."/>
            <person name="Yun M.H."/>
        </authorList>
    </citation>
    <scope>NUCLEOTIDE SEQUENCE</scope>
    <source>
        <strain evidence="2">20211129_DDA</strain>
        <tissue evidence="2">Liver</tissue>
    </source>
</reference>
<accession>A0AAV7LEV0</accession>
<comment type="caution">
    <text evidence="2">The sequence shown here is derived from an EMBL/GenBank/DDBJ whole genome shotgun (WGS) entry which is preliminary data.</text>
</comment>
<dbReference type="EMBL" id="JANPWB010000016">
    <property type="protein sequence ID" value="KAJ1086060.1"/>
    <property type="molecule type" value="Genomic_DNA"/>
</dbReference>
<name>A0AAV7LEV0_PLEWA</name>
<evidence type="ECO:0000256" key="1">
    <source>
        <dbReference type="SAM" id="MobiDB-lite"/>
    </source>
</evidence>
<evidence type="ECO:0000313" key="2">
    <source>
        <dbReference type="EMBL" id="KAJ1086060.1"/>
    </source>
</evidence>
<protein>
    <submittedName>
        <fullName evidence="2">Uncharacterized protein</fullName>
    </submittedName>
</protein>
<organism evidence="2 3">
    <name type="scientific">Pleurodeles waltl</name>
    <name type="common">Iberian ribbed newt</name>
    <dbReference type="NCBI Taxonomy" id="8319"/>
    <lineage>
        <taxon>Eukaryota</taxon>
        <taxon>Metazoa</taxon>
        <taxon>Chordata</taxon>
        <taxon>Craniata</taxon>
        <taxon>Vertebrata</taxon>
        <taxon>Euteleostomi</taxon>
        <taxon>Amphibia</taxon>
        <taxon>Batrachia</taxon>
        <taxon>Caudata</taxon>
        <taxon>Salamandroidea</taxon>
        <taxon>Salamandridae</taxon>
        <taxon>Pleurodelinae</taxon>
        <taxon>Pleurodeles</taxon>
    </lineage>
</organism>
<dbReference type="AlphaFoldDB" id="A0AAV7LEV0"/>
<dbReference type="Proteomes" id="UP001066276">
    <property type="component" value="Chromosome 12"/>
</dbReference>
<feature type="compositionally biased region" description="Basic and acidic residues" evidence="1">
    <location>
        <begin position="38"/>
        <end position="47"/>
    </location>
</feature>
<keyword evidence="3" id="KW-1185">Reference proteome</keyword>
<sequence>MERRDGHRERGSWARLECRTMERRDGPRELGTWACPEGRRMERRDSLESLAPGAPRGQDCGAEGRGGAGLENLAPGRP</sequence>
<feature type="region of interest" description="Disordered" evidence="1">
    <location>
        <begin position="38"/>
        <end position="78"/>
    </location>
</feature>
<evidence type="ECO:0000313" key="3">
    <source>
        <dbReference type="Proteomes" id="UP001066276"/>
    </source>
</evidence>
<gene>
    <name evidence="2" type="ORF">NDU88_006184</name>
</gene>
<proteinExistence type="predicted"/>